<feature type="transmembrane region" description="Helical" evidence="1">
    <location>
        <begin position="169"/>
        <end position="194"/>
    </location>
</feature>
<accession>A0ABX1Y8Y4</accession>
<keyword evidence="1" id="KW-1133">Transmembrane helix</keyword>
<organism evidence="2 3">
    <name type="scientific">Paenibacillus phytohabitans</name>
    <dbReference type="NCBI Taxonomy" id="2654978"/>
    <lineage>
        <taxon>Bacteria</taxon>
        <taxon>Bacillati</taxon>
        <taxon>Bacillota</taxon>
        <taxon>Bacilli</taxon>
        <taxon>Bacillales</taxon>
        <taxon>Paenibacillaceae</taxon>
        <taxon>Paenibacillus</taxon>
    </lineage>
</organism>
<dbReference type="RefSeq" id="WP_171715701.1">
    <property type="nucleotide sequence ID" value="NZ_WHOB01000012.1"/>
</dbReference>
<evidence type="ECO:0000313" key="3">
    <source>
        <dbReference type="Proteomes" id="UP000596857"/>
    </source>
</evidence>
<feature type="transmembrane region" description="Helical" evidence="1">
    <location>
        <begin position="335"/>
        <end position="353"/>
    </location>
</feature>
<keyword evidence="1" id="KW-0812">Transmembrane</keyword>
<sequence length="494" mass="55636">MSRKTAVYPLSCGLLTAAVILLMQPKYSYNDPDTFWHLEVGRFMLEHGKVPHHAIHTFYGDKLPYIPHEAGFQLLITPLYQWFGWPGIYLLTALCLFGLLLGLIRLGEVSRKELGLRENHVLLLPFVLLISCWIYYNYFKGRPQMVSSPLIVWFFICMREYQLKPGARYAAAMMILSCAVANVHTGVWLVIAVFTGMAVLESLIARNLSWKRAAVFLLVLLAGLPNPGGLQGLLFIFTVTHNNYNLLINEWQPLSFSRPGQLPILLLLLFFAVTLPFSLQRKPFRFFLMTGILYLGVSNFKQNLFMWLFIPYFAAVFFEAVPLPGKLRLRTSGRAVALGIVTGLLINTVYIFTVPPVVTAADYPVLEMSYVLEHTPAGRRPKVLSSYGSSGYVMFRGGDVLCDGRQDPFITKASIGIMGWNAFERSMYGYSEYLPDIVKYDHPDYVIVRNGSSGRLYQDWVKALGTPVYKGSYGSVFVPGNGKQPKEDPGLQSS</sequence>
<proteinExistence type="predicted"/>
<feature type="transmembrane region" description="Helical" evidence="1">
    <location>
        <begin position="260"/>
        <end position="277"/>
    </location>
</feature>
<evidence type="ECO:0008006" key="4">
    <source>
        <dbReference type="Google" id="ProtNLM"/>
    </source>
</evidence>
<reference evidence="2 3" key="1">
    <citation type="submission" date="2019-10" db="EMBL/GenBank/DDBJ databases">
        <title>Description of Paenibacillus terricola sp. nov.</title>
        <authorList>
            <person name="Carlier A."/>
            <person name="Qi S."/>
        </authorList>
    </citation>
    <scope>NUCLEOTIDE SEQUENCE [LARGE SCALE GENOMIC DNA]</scope>
    <source>
        <strain evidence="2 3">LMG 31459</strain>
    </source>
</reference>
<feature type="transmembrane region" description="Helical" evidence="1">
    <location>
        <begin position="88"/>
        <end position="107"/>
    </location>
</feature>
<keyword evidence="1" id="KW-0472">Membrane</keyword>
<feature type="transmembrane region" description="Helical" evidence="1">
    <location>
        <begin position="306"/>
        <end position="323"/>
    </location>
</feature>
<evidence type="ECO:0000313" key="2">
    <source>
        <dbReference type="EMBL" id="NOU77398.1"/>
    </source>
</evidence>
<evidence type="ECO:0000256" key="1">
    <source>
        <dbReference type="SAM" id="Phobius"/>
    </source>
</evidence>
<feature type="transmembrane region" description="Helical" evidence="1">
    <location>
        <begin position="119"/>
        <end position="136"/>
    </location>
</feature>
<dbReference type="EMBL" id="WHOB01000012">
    <property type="protein sequence ID" value="NOU77398.1"/>
    <property type="molecule type" value="Genomic_DNA"/>
</dbReference>
<feature type="transmembrane region" description="Helical" evidence="1">
    <location>
        <begin position="215"/>
        <end position="240"/>
    </location>
</feature>
<protein>
    <recommendedName>
        <fullName evidence="4">Glycosyltransferase RgtA/B/C/D-like domain-containing protein</fullName>
    </recommendedName>
</protein>
<comment type="caution">
    <text evidence="2">The sequence shown here is derived from an EMBL/GenBank/DDBJ whole genome shotgun (WGS) entry which is preliminary data.</text>
</comment>
<dbReference type="Proteomes" id="UP000596857">
    <property type="component" value="Unassembled WGS sequence"/>
</dbReference>
<gene>
    <name evidence="2" type="ORF">GC101_00740</name>
</gene>
<keyword evidence="3" id="KW-1185">Reference proteome</keyword>
<name>A0ABX1Y8Y4_9BACL</name>